<dbReference type="CDD" id="cd04301">
    <property type="entry name" value="NAT_SF"/>
    <property type="match status" value="1"/>
</dbReference>
<proteinExistence type="predicted"/>
<accession>A0A6A5YH76</accession>
<reference evidence="2" key="1">
    <citation type="journal article" date="2020" name="Stud. Mycol.">
        <title>101 Dothideomycetes genomes: a test case for predicting lifestyles and emergence of pathogens.</title>
        <authorList>
            <person name="Haridas S."/>
            <person name="Albert R."/>
            <person name="Binder M."/>
            <person name="Bloem J."/>
            <person name="Labutti K."/>
            <person name="Salamov A."/>
            <person name="Andreopoulos B."/>
            <person name="Baker S."/>
            <person name="Barry K."/>
            <person name="Bills G."/>
            <person name="Bluhm B."/>
            <person name="Cannon C."/>
            <person name="Castanera R."/>
            <person name="Culley D."/>
            <person name="Daum C."/>
            <person name="Ezra D."/>
            <person name="Gonzalez J."/>
            <person name="Henrissat B."/>
            <person name="Kuo A."/>
            <person name="Liang C."/>
            <person name="Lipzen A."/>
            <person name="Lutzoni F."/>
            <person name="Magnuson J."/>
            <person name="Mondo S."/>
            <person name="Nolan M."/>
            <person name="Ohm R."/>
            <person name="Pangilinan J."/>
            <person name="Park H.-J."/>
            <person name="Ramirez L."/>
            <person name="Alfaro M."/>
            <person name="Sun H."/>
            <person name="Tritt A."/>
            <person name="Yoshinaga Y."/>
            <person name="Zwiers L.-H."/>
            <person name="Turgeon B."/>
            <person name="Goodwin S."/>
            <person name="Spatafora J."/>
            <person name="Crous P."/>
            <person name="Grigoriev I."/>
        </authorList>
    </citation>
    <scope>NUCLEOTIDE SEQUENCE</scope>
    <source>
        <strain evidence="2">CBS 627.86</strain>
    </source>
</reference>
<dbReference type="Pfam" id="PF00583">
    <property type="entry name" value="Acetyltransf_1"/>
    <property type="match status" value="1"/>
</dbReference>
<dbReference type="Proteomes" id="UP000799770">
    <property type="component" value="Unassembled WGS sequence"/>
</dbReference>
<dbReference type="EMBL" id="ML977374">
    <property type="protein sequence ID" value="KAF2105687.1"/>
    <property type="molecule type" value="Genomic_DNA"/>
</dbReference>
<dbReference type="SUPFAM" id="SSF55729">
    <property type="entry name" value="Acyl-CoA N-acyltransferases (Nat)"/>
    <property type="match status" value="1"/>
</dbReference>
<evidence type="ECO:0000259" key="1">
    <source>
        <dbReference type="Pfam" id="PF00583"/>
    </source>
</evidence>
<protein>
    <recommendedName>
        <fullName evidence="1">N-acetyltransferase domain-containing protein</fullName>
    </recommendedName>
</protein>
<feature type="domain" description="N-acetyltransferase" evidence="1">
    <location>
        <begin position="102"/>
        <end position="160"/>
    </location>
</feature>
<evidence type="ECO:0000313" key="2">
    <source>
        <dbReference type="EMBL" id="KAF2105687.1"/>
    </source>
</evidence>
<name>A0A6A5YH76_9PLEO</name>
<dbReference type="InterPro" id="IPR016181">
    <property type="entry name" value="Acyl_CoA_acyltransferase"/>
</dbReference>
<dbReference type="OrthoDB" id="2019666at2759"/>
<evidence type="ECO:0000313" key="3">
    <source>
        <dbReference type="Proteomes" id="UP000799770"/>
    </source>
</evidence>
<organism evidence="2 3">
    <name type="scientific">Lophiotrema nucula</name>
    <dbReference type="NCBI Taxonomy" id="690887"/>
    <lineage>
        <taxon>Eukaryota</taxon>
        <taxon>Fungi</taxon>
        <taxon>Dikarya</taxon>
        <taxon>Ascomycota</taxon>
        <taxon>Pezizomycotina</taxon>
        <taxon>Dothideomycetes</taxon>
        <taxon>Pleosporomycetidae</taxon>
        <taxon>Pleosporales</taxon>
        <taxon>Lophiotremataceae</taxon>
        <taxon>Lophiotrema</taxon>
    </lineage>
</organism>
<keyword evidence="3" id="KW-1185">Reference proteome</keyword>
<sequence>MVTSASSPSLRAVKFHDVPTIQYIDPSPSSGTRKRLNLSKQLFERFDGGEVTNEMLVEASQLFNENYGVWGKDAARSGAFAKPGARVRLSTERLRAQYLPPGAACSYVRVTIDDCLAGNAFACRWTDDDKTICWVTQLVVHRDYRERGIAVSLLNQIREYDDDIYGLMSSHPAACLAAAKAFNHGINTVQLDFIRKHAGAVVRASPISYVKDADLRGSLFDNEESDGVVSSVYTNFFVDHTKPLEALAWVQESLGWPLGELLDGHEFLFLLESRRRGRSRSRSNPRPPTVS</sequence>
<dbReference type="GO" id="GO:0016747">
    <property type="term" value="F:acyltransferase activity, transferring groups other than amino-acyl groups"/>
    <property type="evidence" value="ECO:0007669"/>
    <property type="project" value="InterPro"/>
</dbReference>
<gene>
    <name evidence="2" type="ORF">BDV96DRAFT_534778</name>
</gene>
<dbReference type="Gene3D" id="3.40.630.30">
    <property type="match status" value="1"/>
</dbReference>
<dbReference type="AlphaFoldDB" id="A0A6A5YH76"/>
<dbReference type="InterPro" id="IPR000182">
    <property type="entry name" value="GNAT_dom"/>
</dbReference>